<accession>A0AAN9N729</accession>
<proteinExistence type="predicted"/>
<organism evidence="1 2">
    <name type="scientific">Phaseolus coccineus</name>
    <name type="common">Scarlet runner bean</name>
    <name type="synonym">Phaseolus multiflorus</name>
    <dbReference type="NCBI Taxonomy" id="3886"/>
    <lineage>
        <taxon>Eukaryota</taxon>
        <taxon>Viridiplantae</taxon>
        <taxon>Streptophyta</taxon>
        <taxon>Embryophyta</taxon>
        <taxon>Tracheophyta</taxon>
        <taxon>Spermatophyta</taxon>
        <taxon>Magnoliopsida</taxon>
        <taxon>eudicotyledons</taxon>
        <taxon>Gunneridae</taxon>
        <taxon>Pentapetalae</taxon>
        <taxon>rosids</taxon>
        <taxon>fabids</taxon>
        <taxon>Fabales</taxon>
        <taxon>Fabaceae</taxon>
        <taxon>Papilionoideae</taxon>
        <taxon>50 kb inversion clade</taxon>
        <taxon>NPAAA clade</taxon>
        <taxon>indigoferoid/millettioid clade</taxon>
        <taxon>Phaseoleae</taxon>
        <taxon>Phaseolus</taxon>
    </lineage>
</organism>
<sequence>MQRRFGSWSRWCQKDVLVLVPDGCGEAGAKGTTYAGVLSSTSTRPNQGCYHSEPLHAAVGSGNGGGMKVLAGMGFSGGEGDVRVLPILYEMANMEREKDNGLKQIWKGGCCLGSLSCLCFIAINSDVKVWCAGVGFVGQGSIGAKGIRLLIVLEKQNLNHVTYWVWFLIL</sequence>
<evidence type="ECO:0000313" key="2">
    <source>
        <dbReference type="Proteomes" id="UP001374584"/>
    </source>
</evidence>
<dbReference type="AlphaFoldDB" id="A0AAN9N729"/>
<comment type="caution">
    <text evidence="1">The sequence shown here is derived from an EMBL/GenBank/DDBJ whole genome shotgun (WGS) entry which is preliminary data.</text>
</comment>
<name>A0AAN9N729_PHACN</name>
<reference evidence="1 2" key="1">
    <citation type="submission" date="2024-01" db="EMBL/GenBank/DDBJ databases">
        <title>The genomes of 5 underutilized Papilionoideae crops provide insights into root nodulation and disease resistanc.</title>
        <authorList>
            <person name="Jiang F."/>
        </authorList>
    </citation>
    <scope>NUCLEOTIDE SEQUENCE [LARGE SCALE GENOMIC DNA]</scope>
    <source>
        <strain evidence="1">JINMINGXINNONG_FW02</strain>
        <tissue evidence="1">Leaves</tissue>
    </source>
</reference>
<dbReference type="EMBL" id="JAYMYR010000005">
    <property type="protein sequence ID" value="KAK7364493.1"/>
    <property type="molecule type" value="Genomic_DNA"/>
</dbReference>
<evidence type="ECO:0000313" key="1">
    <source>
        <dbReference type="EMBL" id="KAK7364493.1"/>
    </source>
</evidence>
<dbReference type="Proteomes" id="UP001374584">
    <property type="component" value="Unassembled WGS sequence"/>
</dbReference>
<keyword evidence="2" id="KW-1185">Reference proteome</keyword>
<protein>
    <submittedName>
        <fullName evidence="1">Uncharacterized protein</fullName>
    </submittedName>
</protein>
<gene>
    <name evidence="1" type="ORF">VNO80_13193</name>
</gene>